<proteinExistence type="predicted"/>
<protein>
    <submittedName>
        <fullName evidence="4">Uncharacterized protein LOC116413240</fullName>
    </submittedName>
</protein>
<keyword evidence="1" id="KW-0732">Signal</keyword>
<dbReference type="PROSITE" id="PS51465">
    <property type="entry name" value="KAZAL_2"/>
    <property type="match status" value="1"/>
</dbReference>
<feature type="chain" id="PRO_5046725771" evidence="1">
    <location>
        <begin position="17"/>
        <end position="100"/>
    </location>
</feature>
<reference evidence="4" key="1">
    <citation type="submission" date="2025-08" db="UniProtKB">
        <authorList>
            <consortium name="RefSeq"/>
        </authorList>
    </citation>
    <scope>IDENTIFICATION</scope>
    <source>
        <tissue evidence="4">Whole larvae</tissue>
    </source>
</reference>
<dbReference type="InterPro" id="IPR036058">
    <property type="entry name" value="Kazal_dom_sf"/>
</dbReference>
<dbReference type="Proteomes" id="UP001652740">
    <property type="component" value="Unplaced"/>
</dbReference>
<feature type="domain" description="Kazal-like" evidence="2">
    <location>
        <begin position="38"/>
        <end position="91"/>
    </location>
</feature>
<sequence length="100" mass="11799">MFVIITTLFILECIYGRLIVNNGTFIMNKTLLVDDLPYLTERDCYSCLRVYVPLCASDNKTYVNECKFNCINKKRPEKEQAKILRYGPCVLTTNRFFNFY</sequence>
<dbReference type="CDD" id="cd00104">
    <property type="entry name" value="KAZAL_FS"/>
    <property type="match status" value="1"/>
</dbReference>
<dbReference type="InterPro" id="IPR002350">
    <property type="entry name" value="Kazal_dom"/>
</dbReference>
<evidence type="ECO:0000256" key="1">
    <source>
        <dbReference type="SAM" id="SignalP"/>
    </source>
</evidence>
<dbReference type="RefSeq" id="XP_052758089.1">
    <property type="nucleotide sequence ID" value="XM_052902129.1"/>
</dbReference>
<evidence type="ECO:0000313" key="4">
    <source>
        <dbReference type="RefSeq" id="XP_052758089.1"/>
    </source>
</evidence>
<gene>
    <name evidence="4" type="primary">LOC116413240</name>
</gene>
<evidence type="ECO:0000259" key="2">
    <source>
        <dbReference type="PROSITE" id="PS51465"/>
    </source>
</evidence>
<accession>A0ABM3N3C1</accession>
<keyword evidence="3" id="KW-1185">Reference proteome</keyword>
<dbReference type="PROSITE" id="PS00282">
    <property type="entry name" value="KAZAL_1"/>
    <property type="match status" value="1"/>
</dbReference>
<dbReference type="GeneID" id="116413240"/>
<feature type="signal peptide" evidence="1">
    <location>
        <begin position="1"/>
        <end position="16"/>
    </location>
</feature>
<dbReference type="SMART" id="SM00280">
    <property type="entry name" value="KAZAL"/>
    <property type="match status" value="1"/>
</dbReference>
<organism evidence="3 4">
    <name type="scientific">Galleria mellonella</name>
    <name type="common">Greater wax moth</name>
    <dbReference type="NCBI Taxonomy" id="7137"/>
    <lineage>
        <taxon>Eukaryota</taxon>
        <taxon>Metazoa</taxon>
        <taxon>Ecdysozoa</taxon>
        <taxon>Arthropoda</taxon>
        <taxon>Hexapoda</taxon>
        <taxon>Insecta</taxon>
        <taxon>Pterygota</taxon>
        <taxon>Neoptera</taxon>
        <taxon>Endopterygota</taxon>
        <taxon>Lepidoptera</taxon>
        <taxon>Glossata</taxon>
        <taxon>Ditrysia</taxon>
        <taxon>Pyraloidea</taxon>
        <taxon>Pyralidae</taxon>
        <taxon>Galleriinae</taxon>
        <taxon>Galleria</taxon>
    </lineage>
</organism>
<dbReference type="Gene3D" id="3.30.60.30">
    <property type="match status" value="1"/>
</dbReference>
<evidence type="ECO:0000313" key="3">
    <source>
        <dbReference type="Proteomes" id="UP001652740"/>
    </source>
</evidence>
<dbReference type="SUPFAM" id="SSF100895">
    <property type="entry name" value="Kazal-type serine protease inhibitors"/>
    <property type="match status" value="1"/>
</dbReference>
<dbReference type="Pfam" id="PF00050">
    <property type="entry name" value="Kazal_1"/>
    <property type="match status" value="1"/>
</dbReference>
<name>A0ABM3N3C1_GALME</name>